<organism evidence="2 3">
    <name type="scientific">Corallococcus sicarius</name>
    <dbReference type="NCBI Taxonomy" id="2316726"/>
    <lineage>
        <taxon>Bacteria</taxon>
        <taxon>Pseudomonadati</taxon>
        <taxon>Myxococcota</taxon>
        <taxon>Myxococcia</taxon>
        <taxon>Myxococcales</taxon>
        <taxon>Cystobacterineae</taxon>
        <taxon>Myxococcaceae</taxon>
        <taxon>Corallococcus</taxon>
    </lineage>
</organism>
<gene>
    <name evidence="2" type="ORF">D7X12_14085</name>
</gene>
<evidence type="ECO:0000256" key="1">
    <source>
        <dbReference type="SAM" id="MobiDB-lite"/>
    </source>
</evidence>
<feature type="compositionally biased region" description="Basic and acidic residues" evidence="1">
    <location>
        <begin position="53"/>
        <end position="69"/>
    </location>
</feature>
<feature type="region of interest" description="Disordered" evidence="1">
    <location>
        <begin position="48"/>
        <end position="69"/>
    </location>
</feature>
<dbReference type="InterPro" id="IPR032577">
    <property type="entry name" value="DUF4920"/>
</dbReference>
<dbReference type="AlphaFoldDB" id="A0A3A8NFR3"/>
<dbReference type="EMBL" id="RAWG01000072">
    <property type="protein sequence ID" value="RKH43098.1"/>
    <property type="molecule type" value="Genomic_DNA"/>
</dbReference>
<name>A0A3A8NFR3_9BACT</name>
<evidence type="ECO:0000313" key="2">
    <source>
        <dbReference type="EMBL" id="RKH43098.1"/>
    </source>
</evidence>
<dbReference type="OrthoDB" id="129527at2"/>
<accession>A0A3A8NFR3</accession>
<proteinExistence type="predicted"/>
<sequence>MEGAPCPGPETWAKRTGMHMLRTALLTLVAVPLVALAAEKTPAPAKAAAATSDCHHPAEAKAKAPEAAKDANTGWTLTRGEPLKGAPAVKLSELLAKPQAHDGKSVRLEGQVRKACEKKGCWMELAQDAKSPGVRVTFKDYGFFVPLDSAGSQARVEGVVKVAELSDAHAKHYEAEGAIVPRGTDGKPREVQLVASGVELRRP</sequence>
<evidence type="ECO:0000313" key="3">
    <source>
        <dbReference type="Proteomes" id="UP000273405"/>
    </source>
</evidence>
<keyword evidence="3" id="KW-1185">Reference proteome</keyword>
<reference evidence="3" key="1">
    <citation type="submission" date="2018-09" db="EMBL/GenBank/DDBJ databases">
        <authorList>
            <person name="Livingstone P.G."/>
            <person name="Whitworth D.E."/>
        </authorList>
    </citation>
    <scope>NUCLEOTIDE SEQUENCE [LARGE SCALE GENOMIC DNA]</scope>
    <source>
        <strain evidence="3">CA040B</strain>
    </source>
</reference>
<protein>
    <submittedName>
        <fullName evidence="2">DUF4920 domain-containing protein</fullName>
    </submittedName>
</protein>
<dbReference type="Pfam" id="PF16267">
    <property type="entry name" value="DUF4920"/>
    <property type="match status" value="1"/>
</dbReference>
<dbReference type="Proteomes" id="UP000273405">
    <property type="component" value="Unassembled WGS sequence"/>
</dbReference>
<comment type="caution">
    <text evidence="2">The sequence shown here is derived from an EMBL/GenBank/DDBJ whole genome shotgun (WGS) entry which is preliminary data.</text>
</comment>